<accession>A0ACC1YG08</accession>
<name>A0ACC1YG08_MELAZ</name>
<evidence type="ECO:0000313" key="1">
    <source>
        <dbReference type="EMBL" id="KAJ4722441.1"/>
    </source>
</evidence>
<keyword evidence="2" id="KW-1185">Reference proteome</keyword>
<dbReference type="Proteomes" id="UP001164539">
    <property type="component" value="Chromosome 3"/>
</dbReference>
<reference evidence="1 2" key="1">
    <citation type="journal article" date="2023" name="Science">
        <title>Complex scaffold remodeling in plant triterpene biosynthesis.</title>
        <authorList>
            <person name="De La Pena R."/>
            <person name="Hodgson H."/>
            <person name="Liu J.C."/>
            <person name="Stephenson M.J."/>
            <person name="Martin A.C."/>
            <person name="Owen C."/>
            <person name="Harkess A."/>
            <person name="Leebens-Mack J."/>
            <person name="Jimenez L.E."/>
            <person name="Osbourn A."/>
            <person name="Sattely E.S."/>
        </authorList>
    </citation>
    <scope>NUCLEOTIDE SEQUENCE [LARGE SCALE GENOMIC DNA]</scope>
    <source>
        <strain evidence="2">cv. JPN11</strain>
        <tissue evidence="1">Leaf</tissue>
    </source>
</reference>
<comment type="caution">
    <text evidence="1">The sequence shown here is derived from an EMBL/GenBank/DDBJ whole genome shotgun (WGS) entry which is preliminary data.</text>
</comment>
<protein>
    <submittedName>
        <fullName evidence="1">Amine oxidase</fullName>
    </submittedName>
</protein>
<proteinExistence type="predicted"/>
<evidence type="ECO:0000313" key="2">
    <source>
        <dbReference type="Proteomes" id="UP001164539"/>
    </source>
</evidence>
<dbReference type="EMBL" id="CM051396">
    <property type="protein sequence ID" value="KAJ4722441.1"/>
    <property type="molecule type" value="Genomic_DNA"/>
</dbReference>
<gene>
    <name evidence="1" type="ORF">OWV82_005941</name>
</gene>
<sequence>MTIPLLLVLAFFLQCCLTSSLFHPLDPLNPSEINQIKLIVQKSKFGTLPNLTFHSVDLEEPDKIHVLKWLSENNHGKFHLPRQAKVVLRAGGETHELIIDLSIGAITSHHIHRGHGYPPFAFIEFFRASKLPLTYPKFQESIRERGLNLSEVSCLPLTVGWYGEHVTNRAIKVICFYRGGSVNVFARPIEGITMVVDVDKMQITKYTDRRRHPLPKAEGTDFRSPKSKPDSIICNVTNRFTIDGHKVRWANWVFHVSFDARAGVVISTASIYDDRIKKYRSVLYKGHVSETFVPYMDPTNEWYFKTYMDMGEFGFGRAADTLQPMIDCPSNAKYIDGYVAGADGQVQQFPRAICIFERYSGKVAWRHTEINIPGKVINSGEPEVSLVVRMVATVGNYDYVLDWEFGKAGTIKVGVDLTGILAMKATSYANNDQITENVYGTLVAENTVAVNHDHYLTYYLDLDVDGNCNSFVKSKLRTARVTNFHESPRKSYWTVVSETAKTEAEAKVRLGLEPANLLIMNTNKKTKLGNHVSYRLITGEPVTSLLSDDDYPQIRAAYTKYQVWVTAYNRSERWAAGFYTDRSHGDDGLAVWSRRNRVIENKDIVLWYTVGFHHIPYQEDFPVMPTIHDGFELRPANFFESNPLLRQESDRRVLIHDAVGKGKGECHGTENLLPH</sequence>
<organism evidence="1 2">
    <name type="scientific">Melia azedarach</name>
    <name type="common">Chinaberry tree</name>
    <dbReference type="NCBI Taxonomy" id="155640"/>
    <lineage>
        <taxon>Eukaryota</taxon>
        <taxon>Viridiplantae</taxon>
        <taxon>Streptophyta</taxon>
        <taxon>Embryophyta</taxon>
        <taxon>Tracheophyta</taxon>
        <taxon>Spermatophyta</taxon>
        <taxon>Magnoliopsida</taxon>
        <taxon>eudicotyledons</taxon>
        <taxon>Gunneridae</taxon>
        <taxon>Pentapetalae</taxon>
        <taxon>rosids</taxon>
        <taxon>malvids</taxon>
        <taxon>Sapindales</taxon>
        <taxon>Meliaceae</taxon>
        <taxon>Melia</taxon>
    </lineage>
</organism>